<dbReference type="EMBL" id="CABM01000061">
    <property type="protein sequence ID" value="CBH98759.1"/>
    <property type="molecule type" value="Genomic_DNA"/>
</dbReference>
<evidence type="ECO:0000313" key="2">
    <source>
        <dbReference type="EMBL" id="CBH98759.1"/>
    </source>
</evidence>
<sequence length="160" mass="17480">MKVTLKNRLAVLIRMRGLRSASEFGRRMTEAGFAMSSSHASRFEKDDMPATDLRFVNAACNVLQCLPDDLYEITIDLAADEDLDPTLVFPRHVIVRREHADLNVSGNQVASAPPSMPVSPTPLTHAPGKAKAKPKPVETKNKLADADTGPKVTLFPYGKP</sequence>
<feature type="compositionally biased region" description="Basic and acidic residues" evidence="1">
    <location>
        <begin position="135"/>
        <end position="145"/>
    </location>
</feature>
<gene>
    <name evidence="2" type="ORF">CARN2_4241</name>
</gene>
<name>E6PV02_9ZZZZ</name>
<feature type="region of interest" description="Disordered" evidence="1">
    <location>
        <begin position="105"/>
        <end position="160"/>
    </location>
</feature>
<reference evidence="2" key="1">
    <citation type="submission" date="2009-10" db="EMBL/GenBank/DDBJ databases">
        <title>Diversity of trophic interactions inside an arsenic-rich microbial ecosystem.</title>
        <authorList>
            <person name="Bertin P.N."/>
            <person name="Heinrich-Salmeron A."/>
            <person name="Pelletier E."/>
            <person name="Goulhen-Chollet F."/>
            <person name="Arsene-Ploetze F."/>
            <person name="Gallien S."/>
            <person name="Calteau A."/>
            <person name="Vallenet D."/>
            <person name="Casiot C."/>
            <person name="Chane-Woon-Ming B."/>
            <person name="Giloteaux L."/>
            <person name="Barakat M."/>
            <person name="Bonnefoy V."/>
            <person name="Bruneel O."/>
            <person name="Chandler M."/>
            <person name="Cleiss J."/>
            <person name="Duran R."/>
            <person name="Elbaz-Poulichet F."/>
            <person name="Fonknechten N."/>
            <person name="Lauga B."/>
            <person name="Mornico D."/>
            <person name="Ortet P."/>
            <person name="Schaeffer C."/>
            <person name="Siguier P."/>
            <person name="Alexander Thil Smith A."/>
            <person name="Van Dorsselaer A."/>
            <person name="Weissenbach J."/>
            <person name="Medigue C."/>
            <person name="Le Paslier D."/>
        </authorList>
    </citation>
    <scope>NUCLEOTIDE SEQUENCE</scope>
</reference>
<accession>E6PV02</accession>
<comment type="caution">
    <text evidence="2">The sequence shown here is derived from an EMBL/GenBank/DDBJ whole genome shotgun (WGS) entry which is preliminary data.</text>
</comment>
<protein>
    <submittedName>
        <fullName evidence="2">Uncharacterized protein</fullName>
    </submittedName>
</protein>
<evidence type="ECO:0000256" key="1">
    <source>
        <dbReference type="SAM" id="MobiDB-lite"/>
    </source>
</evidence>
<organism evidence="2">
    <name type="scientific">mine drainage metagenome</name>
    <dbReference type="NCBI Taxonomy" id="410659"/>
    <lineage>
        <taxon>unclassified sequences</taxon>
        <taxon>metagenomes</taxon>
        <taxon>ecological metagenomes</taxon>
    </lineage>
</organism>
<proteinExistence type="predicted"/>
<dbReference type="AlphaFoldDB" id="E6PV02"/>